<evidence type="ECO:0000313" key="2">
    <source>
        <dbReference type="EMBL" id="WAQ84872.1"/>
    </source>
</evidence>
<gene>
    <name evidence="2" type="ORF">PtA15_5A445</name>
</gene>
<sequence length="83" mass="8579">MGNYGSAAARTADPKSDSMHSFNVPRSSQTDAGNPAVSCLDDSAEGIVAQRAFKPAPASIDNALKEIDFLGEQCHTVAVGILS</sequence>
<dbReference type="GeneID" id="77810102"/>
<feature type="region of interest" description="Disordered" evidence="1">
    <location>
        <begin position="1"/>
        <end position="39"/>
    </location>
</feature>
<dbReference type="EMBL" id="CP110425">
    <property type="protein sequence ID" value="WAQ84872.1"/>
    <property type="molecule type" value="Genomic_DNA"/>
</dbReference>
<feature type="compositionally biased region" description="Polar residues" evidence="1">
    <location>
        <begin position="19"/>
        <end position="32"/>
    </location>
</feature>
<evidence type="ECO:0000313" key="3">
    <source>
        <dbReference type="Proteomes" id="UP001164743"/>
    </source>
</evidence>
<organism evidence="2 3">
    <name type="scientific">Puccinia triticina</name>
    <dbReference type="NCBI Taxonomy" id="208348"/>
    <lineage>
        <taxon>Eukaryota</taxon>
        <taxon>Fungi</taxon>
        <taxon>Dikarya</taxon>
        <taxon>Basidiomycota</taxon>
        <taxon>Pucciniomycotina</taxon>
        <taxon>Pucciniomycetes</taxon>
        <taxon>Pucciniales</taxon>
        <taxon>Pucciniaceae</taxon>
        <taxon>Puccinia</taxon>
    </lineage>
</organism>
<dbReference type="Proteomes" id="UP001164743">
    <property type="component" value="Chromosome 5A"/>
</dbReference>
<accession>A0ABY7CLK1</accession>
<evidence type="ECO:0000256" key="1">
    <source>
        <dbReference type="SAM" id="MobiDB-lite"/>
    </source>
</evidence>
<reference evidence="2" key="1">
    <citation type="submission" date="2022-10" db="EMBL/GenBank/DDBJ databases">
        <title>Puccinia triticina Genome sequencing and assembly.</title>
        <authorList>
            <person name="Li C."/>
        </authorList>
    </citation>
    <scope>NUCLEOTIDE SEQUENCE</scope>
    <source>
        <strain evidence="2">Pt15</strain>
    </source>
</reference>
<keyword evidence="3" id="KW-1185">Reference proteome</keyword>
<protein>
    <submittedName>
        <fullName evidence="2">Uncharacterized protein</fullName>
    </submittedName>
</protein>
<proteinExistence type="predicted"/>
<dbReference type="RefSeq" id="XP_053020427.1">
    <property type="nucleotide sequence ID" value="XM_053169207.1"/>
</dbReference>
<name>A0ABY7CLK1_9BASI</name>